<dbReference type="AlphaFoldDB" id="F3KN02"/>
<dbReference type="PANTHER" id="PTHR42901:SF1">
    <property type="entry name" value="ALCOHOL DEHYDROGENASE"/>
    <property type="match status" value="1"/>
</dbReference>
<dbReference type="EMBL" id="AEGP01000066">
    <property type="protein sequence ID" value="EGG41235.1"/>
    <property type="molecule type" value="Genomic_DNA"/>
</dbReference>
<dbReference type="HOGENOM" id="CLU_010194_2_10_2"/>
<protein>
    <submittedName>
        <fullName evidence="4">Dehydrogenase</fullName>
    </submittedName>
</protein>
<name>F3KN02_9ARCH</name>
<dbReference type="CDD" id="cd05233">
    <property type="entry name" value="SDR_c"/>
    <property type="match status" value="1"/>
</dbReference>
<dbReference type="PANTHER" id="PTHR42901">
    <property type="entry name" value="ALCOHOL DEHYDROGENASE"/>
    <property type="match status" value="1"/>
</dbReference>
<evidence type="ECO:0000256" key="2">
    <source>
        <dbReference type="ARBA" id="ARBA00023002"/>
    </source>
</evidence>
<proteinExistence type="inferred from homology"/>
<keyword evidence="2" id="KW-0560">Oxidoreductase</keyword>
<gene>
    <name evidence="4" type="ORF">Nlim_2046</name>
</gene>
<evidence type="ECO:0000313" key="4">
    <source>
        <dbReference type="EMBL" id="EGG41235.1"/>
    </source>
</evidence>
<dbReference type="GO" id="GO:0016491">
    <property type="term" value="F:oxidoreductase activity"/>
    <property type="evidence" value="ECO:0007669"/>
    <property type="project" value="UniProtKB-KW"/>
</dbReference>
<dbReference type="InterPro" id="IPR036291">
    <property type="entry name" value="NAD(P)-bd_dom_sf"/>
</dbReference>
<dbReference type="Gene3D" id="3.40.50.720">
    <property type="entry name" value="NAD(P)-binding Rossmann-like Domain"/>
    <property type="match status" value="1"/>
</dbReference>
<dbReference type="PRINTS" id="PR00080">
    <property type="entry name" value="SDRFAMILY"/>
</dbReference>
<dbReference type="Pfam" id="PF00106">
    <property type="entry name" value="adh_short"/>
    <property type="match status" value="1"/>
</dbReference>
<dbReference type="InterPro" id="IPR002347">
    <property type="entry name" value="SDR_fam"/>
</dbReference>
<dbReference type="STRING" id="886738.Nlim_2046"/>
<organism evidence="4">
    <name type="scientific">Candidatus Nitrosarchaeum limnium SFB1</name>
    <dbReference type="NCBI Taxonomy" id="886738"/>
    <lineage>
        <taxon>Archaea</taxon>
        <taxon>Nitrososphaerota</taxon>
        <taxon>Nitrososphaeria</taxon>
        <taxon>Nitrosopumilales</taxon>
        <taxon>Nitrosopumilaceae</taxon>
        <taxon>Nitrosarchaeum</taxon>
    </lineage>
</organism>
<accession>F3KN02</accession>
<reference evidence="4" key="1">
    <citation type="journal article" date="2011" name="PLoS ONE">
        <title>Genome of a low-salinity ammonia-oxidizing archaeon determined by single-cell and metagenomic analysis.</title>
        <authorList>
            <person name="Blainey P.C."/>
            <person name="Mosier A.C."/>
            <person name="Potanina A."/>
            <person name="Francis C.A."/>
            <person name="Quake S.R."/>
        </authorList>
    </citation>
    <scope>NUCLEOTIDE SEQUENCE [LARGE SCALE GENOMIC DNA]</scope>
    <source>
        <strain evidence="4">SFB1</strain>
    </source>
</reference>
<dbReference type="Proteomes" id="UP000004348">
    <property type="component" value="Chromosome"/>
</dbReference>
<comment type="caution">
    <text evidence="4">The sequence shown here is derived from an EMBL/GenBank/DDBJ whole genome shotgun (WGS) entry which is preliminary data.</text>
</comment>
<dbReference type="SUPFAM" id="SSF51735">
    <property type="entry name" value="NAD(P)-binding Rossmann-fold domains"/>
    <property type="match status" value="1"/>
</dbReference>
<comment type="similarity">
    <text evidence="1 3">Belongs to the short-chain dehydrogenases/reductases (SDR) family.</text>
</comment>
<sequence>MRSQKKIAEQNHNLFLVGRNKIKLIKLKKEIETKNKSIKIELGLVDLTDDKSINNLIKNIRKKFQTIDILINAAGLFIVKSLENSSVQEFDKCYKINVRSVFIFCKEFSKDMKKKKWGRIVNLGSSSAYSGFKNGTIYCSTKHSLLGLSRSLFTELKETGIRTFCISPGSTQTKMGKISNDQNFETFLNPKEIADYIAFVISFDKELISEEVRLNRIKIE</sequence>
<evidence type="ECO:0000256" key="1">
    <source>
        <dbReference type="ARBA" id="ARBA00006484"/>
    </source>
</evidence>
<dbReference type="PRINTS" id="PR00081">
    <property type="entry name" value="GDHRDH"/>
</dbReference>
<evidence type="ECO:0000256" key="3">
    <source>
        <dbReference type="RuleBase" id="RU000363"/>
    </source>
</evidence>